<organism evidence="8 9">
    <name type="scientific">Senna tora</name>
    <dbReference type="NCBI Taxonomy" id="362788"/>
    <lineage>
        <taxon>Eukaryota</taxon>
        <taxon>Viridiplantae</taxon>
        <taxon>Streptophyta</taxon>
        <taxon>Embryophyta</taxon>
        <taxon>Tracheophyta</taxon>
        <taxon>Spermatophyta</taxon>
        <taxon>Magnoliopsida</taxon>
        <taxon>eudicotyledons</taxon>
        <taxon>Gunneridae</taxon>
        <taxon>Pentapetalae</taxon>
        <taxon>rosids</taxon>
        <taxon>fabids</taxon>
        <taxon>Fabales</taxon>
        <taxon>Fabaceae</taxon>
        <taxon>Caesalpinioideae</taxon>
        <taxon>Cassia clade</taxon>
        <taxon>Senna</taxon>
    </lineage>
</organism>
<evidence type="ECO:0000256" key="4">
    <source>
        <dbReference type="ARBA" id="ARBA00039138"/>
    </source>
</evidence>
<evidence type="ECO:0000313" key="9">
    <source>
        <dbReference type="Proteomes" id="UP000634136"/>
    </source>
</evidence>
<evidence type="ECO:0000313" key="8">
    <source>
        <dbReference type="EMBL" id="KAF7821954.1"/>
    </source>
</evidence>
<dbReference type="Gene3D" id="3.40.605.10">
    <property type="entry name" value="Aldehyde Dehydrogenase, Chain A, domain 1"/>
    <property type="match status" value="1"/>
</dbReference>
<comment type="catalytic activity">
    <reaction evidence="6">
        <text>4-aminobutanal + NAD(+) + H2O = 4-aminobutanoate + NADH + 2 H(+)</text>
        <dbReference type="Rhea" id="RHEA:19105"/>
        <dbReference type="ChEBI" id="CHEBI:15377"/>
        <dbReference type="ChEBI" id="CHEBI:15378"/>
        <dbReference type="ChEBI" id="CHEBI:57540"/>
        <dbReference type="ChEBI" id="CHEBI:57945"/>
        <dbReference type="ChEBI" id="CHEBI:58264"/>
        <dbReference type="ChEBI" id="CHEBI:59888"/>
        <dbReference type="EC" id="1.2.1.19"/>
    </reaction>
    <physiologicalReaction direction="left-to-right" evidence="6">
        <dbReference type="Rhea" id="RHEA:19106"/>
    </physiologicalReaction>
</comment>
<comment type="similarity">
    <text evidence="1">Belongs to the aldehyde dehydrogenase family.</text>
</comment>
<reference evidence="8" key="1">
    <citation type="submission" date="2020-09" db="EMBL/GenBank/DDBJ databases">
        <title>Genome-Enabled Discovery of Anthraquinone Biosynthesis in Senna tora.</title>
        <authorList>
            <person name="Kang S.-H."/>
            <person name="Pandey R.P."/>
            <person name="Lee C.-M."/>
            <person name="Sim J.-S."/>
            <person name="Jeong J.-T."/>
            <person name="Choi B.-S."/>
            <person name="Jung M."/>
            <person name="Ginzburg D."/>
            <person name="Zhao K."/>
            <person name="Won S.Y."/>
            <person name="Oh T.-J."/>
            <person name="Yu Y."/>
            <person name="Kim N.-H."/>
            <person name="Lee O.R."/>
            <person name="Lee T.-H."/>
            <person name="Bashyal P."/>
            <person name="Kim T.-S."/>
            <person name="Lee W.-H."/>
            <person name="Kawkins C."/>
            <person name="Kim C.-K."/>
            <person name="Kim J.S."/>
            <person name="Ahn B.O."/>
            <person name="Rhee S.Y."/>
            <person name="Sohng J.K."/>
        </authorList>
    </citation>
    <scope>NUCLEOTIDE SEQUENCE</scope>
    <source>
        <tissue evidence="8">Leaf</tissue>
    </source>
</reference>
<evidence type="ECO:0000256" key="6">
    <source>
        <dbReference type="ARBA" id="ARBA00049215"/>
    </source>
</evidence>
<sequence>MESQLTNLEAMLWVFLRDKFGQEWEEMKATPTVEIDMEPKSVANIEIVHVLEENKSVVASDSQFAEDLDNQEENSMVIDDEVPWLGNSYPSCPMLFSFFEAGCYGTKFVLEDEFSYNSKFYTGCKPSYENRSLEWFGDKFKTWKSDRKNYVFDPGDFSTDDDAYKVFDETHDDYRKFVKESIGVVTLFLSWNYFLLKPSWKDVLTFAVDGVAKVKPSELATLICWELSQICRDVGLPKNFLNILVGLEPDAGFYLAWPPHVDKIVSTGKLLCVNKISITAARLVKLIPLEVSGRNPIVVYEVIDLDKAAKWVLCCCCWINGHVYGASFHPILHDSIEGGIFYRLVKWNKLLHELNTNYNGWVLLWKNVISWEVYISIYMDHTHSINQVHVYLDKLDHDKRFLKLRAVKNWAKKLQEFILPLPQCAFDSIVMSLMAKAMLPQEAGNSYDRRFGYDYDSNGFLIEKIVEDFNNEFLGSSFLYQMEEQDHSLSVMGGVYKVGPIMAQVWPMWKLGAKENKKNSFGQRKGVE</sequence>
<feature type="domain" description="Aldehyde dehydrogenase" evidence="7">
    <location>
        <begin position="170"/>
        <end position="323"/>
    </location>
</feature>
<accession>A0A834TQS8</accession>
<dbReference type="PANTHER" id="PTHR43860">
    <property type="entry name" value="BETAINE ALDEHYDE DEHYDROGENASE"/>
    <property type="match status" value="1"/>
</dbReference>
<dbReference type="EMBL" id="JAAIUW010000008">
    <property type="protein sequence ID" value="KAF7821954.1"/>
    <property type="molecule type" value="Genomic_DNA"/>
</dbReference>
<comment type="catalytic activity">
    <reaction evidence="5">
        <text>3-aminopropanal + NAD(+) + H2O = beta-alanine + NADH + 2 H(+)</text>
        <dbReference type="Rhea" id="RHEA:30695"/>
        <dbReference type="ChEBI" id="CHEBI:15377"/>
        <dbReference type="ChEBI" id="CHEBI:15378"/>
        <dbReference type="ChEBI" id="CHEBI:57540"/>
        <dbReference type="ChEBI" id="CHEBI:57945"/>
        <dbReference type="ChEBI" id="CHEBI:57966"/>
        <dbReference type="ChEBI" id="CHEBI:58374"/>
    </reaction>
    <physiologicalReaction direction="left-to-right" evidence="5">
        <dbReference type="Rhea" id="RHEA:30696"/>
    </physiologicalReaction>
</comment>
<keyword evidence="2" id="KW-0520">NAD</keyword>
<dbReference type="Gene3D" id="3.40.309.10">
    <property type="entry name" value="Aldehyde Dehydrogenase, Chain A, domain 2"/>
    <property type="match status" value="1"/>
</dbReference>
<dbReference type="GO" id="GO:0110095">
    <property type="term" value="P:cellular detoxification of aldehyde"/>
    <property type="evidence" value="ECO:0007669"/>
    <property type="project" value="UniProtKB-ARBA"/>
</dbReference>
<name>A0A834TQS8_9FABA</name>
<dbReference type="InterPro" id="IPR016163">
    <property type="entry name" value="Ald_DH_C"/>
</dbReference>
<dbReference type="InterPro" id="IPR015590">
    <property type="entry name" value="Aldehyde_DH_dom"/>
</dbReference>
<dbReference type="EC" id="1.2.1.19" evidence="4"/>
<keyword evidence="9" id="KW-1185">Reference proteome</keyword>
<dbReference type="AlphaFoldDB" id="A0A834TQS8"/>
<protein>
    <recommendedName>
        <fullName evidence="4">aminobutyraldehyde dehydrogenase</fullName>
        <ecNumber evidence="4">1.2.1.19</ecNumber>
    </recommendedName>
</protein>
<dbReference type="OrthoDB" id="310895at2759"/>
<evidence type="ECO:0000256" key="3">
    <source>
        <dbReference type="ARBA" id="ARBA00023053"/>
    </source>
</evidence>
<dbReference type="Proteomes" id="UP000634136">
    <property type="component" value="Unassembled WGS sequence"/>
</dbReference>
<evidence type="ECO:0000259" key="7">
    <source>
        <dbReference type="Pfam" id="PF00171"/>
    </source>
</evidence>
<keyword evidence="3" id="KW-0915">Sodium</keyword>
<dbReference type="InterPro" id="IPR016162">
    <property type="entry name" value="Ald_DH_N"/>
</dbReference>
<evidence type="ECO:0000256" key="2">
    <source>
        <dbReference type="ARBA" id="ARBA00023027"/>
    </source>
</evidence>
<dbReference type="PANTHER" id="PTHR43860:SF2">
    <property type="entry name" value="BETAINE ALDEHYDE DEHYDROGENASE-RELATED"/>
    <property type="match status" value="1"/>
</dbReference>
<evidence type="ECO:0000256" key="5">
    <source>
        <dbReference type="ARBA" id="ARBA00047421"/>
    </source>
</evidence>
<proteinExistence type="inferred from homology"/>
<dbReference type="InterPro" id="IPR016161">
    <property type="entry name" value="Ald_DH/histidinol_DH"/>
</dbReference>
<comment type="caution">
    <text evidence="8">The sequence shown here is derived from an EMBL/GenBank/DDBJ whole genome shotgun (WGS) entry which is preliminary data.</text>
</comment>
<evidence type="ECO:0000256" key="1">
    <source>
        <dbReference type="ARBA" id="ARBA00009986"/>
    </source>
</evidence>
<dbReference type="GO" id="GO:0019145">
    <property type="term" value="F:aminobutyraldehyde dehydrogenase (NAD+) activity"/>
    <property type="evidence" value="ECO:0007669"/>
    <property type="project" value="UniProtKB-EC"/>
</dbReference>
<gene>
    <name evidence="8" type="ORF">G2W53_027409</name>
</gene>
<dbReference type="SUPFAM" id="SSF53720">
    <property type="entry name" value="ALDH-like"/>
    <property type="match status" value="1"/>
</dbReference>
<dbReference type="Pfam" id="PF00171">
    <property type="entry name" value="Aldedh"/>
    <property type="match status" value="1"/>
</dbReference>